<keyword evidence="8" id="KW-1185">Reference proteome</keyword>
<evidence type="ECO:0000256" key="4">
    <source>
        <dbReference type="ARBA" id="ARBA00023002"/>
    </source>
</evidence>
<dbReference type="SUPFAM" id="SSF51735">
    <property type="entry name" value="NAD(P)-binding Rossmann-fold domains"/>
    <property type="match status" value="1"/>
</dbReference>
<dbReference type="Pfam" id="PF00106">
    <property type="entry name" value="adh_short"/>
    <property type="match status" value="1"/>
</dbReference>
<accession>A0A8B9YKD3</accession>
<dbReference type="CDD" id="cd05356">
    <property type="entry name" value="17beta-HSD1_like_SDR_c"/>
    <property type="match status" value="1"/>
</dbReference>
<dbReference type="GO" id="GO:0005783">
    <property type="term" value="C:endoplasmic reticulum"/>
    <property type="evidence" value="ECO:0007669"/>
    <property type="project" value="UniProtKB-SubCell"/>
</dbReference>
<sequence>MEAEWDALRVLGAVTALFLLLWATWAVGSTVYIYLLPQARRSNHWLRAHGAWAVVTGATSGIGKAYAHELARRGLNVVLISRDLSKLKHEAKEIEGLYGKRTRVIQVDFTGGLEIYETIEAGLKGLEVGVLVNNVGQKYTPRLSKLLDCEDMAKKLQDIINCNMVSVAQVSQGIIINISSVADRRPYPYLAVYAATKAFVRSFSVAVGVEYRSKGVIVQTVSPFAPLVETNMTYPMKKGLLVVSSEDFARQALDTLGLTSETTGCLSHAVQDFLLTMLLPSWFFISPRGFFLLESCNVAGFLSQRT</sequence>
<evidence type="ECO:0000256" key="1">
    <source>
        <dbReference type="ARBA" id="ARBA00004240"/>
    </source>
</evidence>
<evidence type="ECO:0000256" key="2">
    <source>
        <dbReference type="ARBA" id="ARBA00022857"/>
    </source>
</evidence>
<dbReference type="GO" id="GO:0006694">
    <property type="term" value="P:steroid biosynthetic process"/>
    <property type="evidence" value="ECO:0007669"/>
    <property type="project" value="UniProtKB-KW"/>
</dbReference>
<reference evidence="7" key="2">
    <citation type="submission" date="2025-08" db="UniProtKB">
        <authorList>
            <consortium name="Ensembl"/>
        </authorList>
    </citation>
    <scope>IDENTIFICATION</scope>
</reference>
<dbReference type="InterPro" id="IPR002347">
    <property type="entry name" value="SDR_fam"/>
</dbReference>
<dbReference type="FunFam" id="3.40.50.720:FF:000137">
    <property type="entry name" value="Hydroxysteroid (17-beta) dehydrogenase 3"/>
    <property type="match status" value="1"/>
</dbReference>
<reference evidence="7" key="3">
    <citation type="submission" date="2025-09" db="UniProtKB">
        <authorList>
            <consortium name="Ensembl"/>
        </authorList>
    </citation>
    <scope>IDENTIFICATION</scope>
</reference>
<dbReference type="PANTHER" id="PTHR43899">
    <property type="entry name" value="RH59310P"/>
    <property type="match status" value="1"/>
</dbReference>
<dbReference type="PRINTS" id="PR00080">
    <property type="entry name" value="SDRFAMILY"/>
</dbReference>
<comment type="subcellular location">
    <subcellularLocation>
        <location evidence="1">Endoplasmic reticulum</location>
    </subcellularLocation>
</comment>
<protein>
    <recommendedName>
        <fullName evidence="5">17beta-estradiol 17-dehydrogenase</fullName>
        <ecNumber evidence="5">1.1.1.62</ecNumber>
    </recommendedName>
</protein>
<name>A0A8B9YKD3_BOSMU</name>
<dbReference type="Proteomes" id="UP000694520">
    <property type="component" value="Chromosome 20"/>
</dbReference>
<dbReference type="PIRSF" id="PIRSF000126">
    <property type="entry name" value="11-beta-HSD1"/>
    <property type="match status" value="1"/>
</dbReference>
<dbReference type="InterPro" id="IPR036291">
    <property type="entry name" value="NAD(P)-bd_dom_sf"/>
</dbReference>
<dbReference type="PANTHER" id="PTHR43899:SF10">
    <property type="entry name" value="20BETA-HYDROXYSTEROID DEHYDROGENASE TYPE 2"/>
    <property type="match status" value="1"/>
</dbReference>
<dbReference type="EC" id="1.1.1.62" evidence="5"/>
<evidence type="ECO:0000256" key="3">
    <source>
        <dbReference type="ARBA" id="ARBA00022955"/>
    </source>
</evidence>
<dbReference type="InterPro" id="IPR051019">
    <property type="entry name" value="VLCFA-Steroid_DH"/>
</dbReference>
<dbReference type="InterPro" id="IPR020904">
    <property type="entry name" value="Sc_DH/Rdtase_CS"/>
</dbReference>
<keyword evidence="2" id="KW-0521">NADP</keyword>
<evidence type="ECO:0000256" key="6">
    <source>
        <dbReference type="ARBA" id="ARBA00038261"/>
    </source>
</evidence>
<evidence type="ECO:0000256" key="5">
    <source>
        <dbReference type="ARBA" id="ARBA00024072"/>
    </source>
</evidence>
<comment type="similarity">
    <text evidence="6">Belongs to the short-chain dehydrogenases/reductases (SDR) family. 17-beta-HSD 3 subfamily.</text>
</comment>
<proteinExistence type="inferred from homology"/>
<evidence type="ECO:0000313" key="7">
    <source>
        <dbReference type="Ensembl" id="ENSBGRP00000038084.1"/>
    </source>
</evidence>
<keyword evidence="3" id="KW-0444">Lipid biosynthesis</keyword>
<dbReference type="PRINTS" id="PR00081">
    <property type="entry name" value="GDHRDH"/>
</dbReference>
<evidence type="ECO:0000313" key="8">
    <source>
        <dbReference type="Proteomes" id="UP000694520"/>
    </source>
</evidence>
<dbReference type="AlphaFoldDB" id="A0A8B9YKD3"/>
<dbReference type="GeneTree" id="ENSGT00940000163913"/>
<keyword evidence="3" id="KW-0443">Lipid metabolism</keyword>
<dbReference type="Ensembl" id="ENSBGRT00000044110.1">
    <property type="protein sequence ID" value="ENSBGRP00000038084.1"/>
    <property type="gene ID" value="ENSBGRG00000023718.1"/>
</dbReference>
<dbReference type="Gene3D" id="3.40.50.720">
    <property type="entry name" value="NAD(P)-binding Rossmann-like Domain"/>
    <property type="match status" value="1"/>
</dbReference>
<keyword evidence="4" id="KW-0560">Oxidoreductase</keyword>
<organism evidence="7 8">
    <name type="scientific">Bos mutus grunniens</name>
    <name type="common">Wild yak</name>
    <name type="synonym">Bos grunniens</name>
    <dbReference type="NCBI Taxonomy" id="30521"/>
    <lineage>
        <taxon>Eukaryota</taxon>
        <taxon>Metazoa</taxon>
        <taxon>Chordata</taxon>
        <taxon>Craniata</taxon>
        <taxon>Vertebrata</taxon>
        <taxon>Euteleostomi</taxon>
        <taxon>Mammalia</taxon>
        <taxon>Eutheria</taxon>
        <taxon>Laurasiatheria</taxon>
        <taxon>Artiodactyla</taxon>
        <taxon>Ruminantia</taxon>
        <taxon>Pecora</taxon>
        <taxon>Bovidae</taxon>
        <taxon>Bovinae</taxon>
        <taxon>Bos</taxon>
    </lineage>
</organism>
<dbReference type="GO" id="GO:0004303">
    <property type="term" value="F:estradiol 17-beta-dehydrogenase [NAD(P)+] activity"/>
    <property type="evidence" value="ECO:0007669"/>
    <property type="project" value="UniProtKB-EC"/>
</dbReference>
<reference evidence="7" key="1">
    <citation type="submission" date="2019-05" db="EMBL/GenBank/DDBJ databases">
        <authorList>
            <person name="Zhang S."/>
            <person name="Liu J."/>
        </authorList>
    </citation>
    <scope>NUCLEOTIDE SEQUENCE [LARGE SCALE GENOMIC DNA]</scope>
</reference>
<dbReference type="PROSITE" id="PS00061">
    <property type="entry name" value="ADH_SHORT"/>
    <property type="match status" value="1"/>
</dbReference>
<keyword evidence="3" id="KW-0752">Steroid biosynthesis</keyword>